<reference evidence="3" key="1">
    <citation type="journal article" date="2014" name="Int. J. Syst. Evol. Microbiol.">
        <title>Complete genome sequence of Corynebacterium casei LMG S-19264T (=DSM 44701T), isolated from a smear-ripened cheese.</title>
        <authorList>
            <consortium name="US DOE Joint Genome Institute (JGI-PGF)"/>
            <person name="Walter F."/>
            <person name="Albersmeier A."/>
            <person name="Kalinowski J."/>
            <person name="Ruckert C."/>
        </authorList>
    </citation>
    <scope>NUCLEOTIDE SEQUENCE</scope>
    <source>
        <strain evidence="3">KCTC 23224</strain>
    </source>
</reference>
<accession>A0A8J3D1A6</accession>
<dbReference type="EMBL" id="BMYF01000022">
    <property type="protein sequence ID" value="GHB48826.1"/>
    <property type="molecule type" value="Genomic_DNA"/>
</dbReference>
<feature type="coiled-coil region" evidence="1">
    <location>
        <begin position="275"/>
        <end position="302"/>
    </location>
</feature>
<dbReference type="Proteomes" id="UP000642809">
    <property type="component" value="Unassembled WGS sequence"/>
</dbReference>
<name>A0A8J3D1A6_9BACT</name>
<dbReference type="RefSeq" id="WP_189585056.1">
    <property type="nucleotide sequence ID" value="NZ_BMYF01000022.1"/>
</dbReference>
<keyword evidence="4" id="KW-1185">Reference proteome</keyword>
<reference evidence="3" key="2">
    <citation type="submission" date="2020-09" db="EMBL/GenBank/DDBJ databases">
        <authorList>
            <person name="Sun Q."/>
            <person name="Kim S."/>
        </authorList>
    </citation>
    <scope>NUCLEOTIDE SEQUENCE</scope>
    <source>
        <strain evidence="3">KCTC 23224</strain>
    </source>
</reference>
<evidence type="ECO:0000313" key="4">
    <source>
        <dbReference type="Proteomes" id="UP000642809"/>
    </source>
</evidence>
<organism evidence="3 4">
    <name type="scientific">Mongoliitalea lutea</name>
    <dbReference type="NCBI Taxonomy" id="849756"/>
    <lineage>
        <taxon>Bacteria</taxon>
        <taxon>Pseudomonadati</taxon>
        <taxon>Bacteroidota</taxon>
        <taxon>Cytophagia</taxon>
        <taxon>Cytophagales</taxon>
        <taxon>Cyclobacteriaceae</taxon>
        <taxon>Mongoliitalea</taxon>
    </lineage>
</organism>
<protein>
    <recommendedName>
        <fullName evidence="5">DUF349 domain-containing protein</fullName>
    </recommendedName>
</protein>
<evidence type="ECO:0008006" key="5">
    <source>
        <dbReference type="Google" id="ProtNLM"/>
    </source>
</evidence>
<feature type="coiled-coil region" evidence="1">
    <location>
        <begin position="628"/>
        <end position="655"/>
    </location>
</feature>
<dbReference type="Pfam" id="PF03993">
    <property type="entry name" value="DUF349"/>
    <property type="match status" value="5"/>
</dbReference>
<proteinExistence type="predicted"/>
<feature type="compositionally biased region" description="Acidic residues" evidence="2">
    <location>
        <begin position="73"/>
        <end position="91"/>
    </location>
</feature>
<comment type="caution">
    <text evidence="3">The sequence shown here is derived from an EMBL/GenBank/DDBJ whole genome shotgun (WGS) entry which is preliminary data.</text>
</comment>
<dbReference type="AlphaFoldDB" id="A0A8J3D1A6"/>
<evidence type="ECO:0000256" key="2">
    <source>
        <dbReference type="SAM" id="MobiDB-lite"/>
    </source>
</evidence>
<feature type="compositionally biased region" description="Basic and acidic residues" evidence="2">
    <location>
        <begin position="1"/>
        <end position="12"/>
    </location>
</feature>
<gene>
    <name evidence="3" type="ORF">GCM10008106_32090</name>
</gene>
<keyword evidence="1" id="KW-0175">Coiled coil</keyword>
<evidence type="ECO:0000313" key="3">
    <source>
        <dbReference type="EMBL" id="GHB48826.1"/>
    </source>
</evidence>
<feature type="region of interest" description="Disordered" evidence="2">
    <location>
        <begin position="1"/>
        <end position="92"/>
    </location>
</feature>
<feature type="compositionally biased region" description="Acidic residues" evidence="2">
    <location>
        <begin position="48"/>
        <end position="61"/>
    </location>
</feature>
<feature type="compositionally biased region" description="Low complexity" evidence="2">
    <location>
        <begin position="16"/>
        <end position="36"/>
    </location>
</feature>
<evidence type="ECO:0000256" key="1">
    <source>
        <dbReference type="SAM" id="Coils"/>
    </source>
</evidence>
<dbReference type="InterPro" id="IPR007139">
    <property type="entry name" value="DUF349"/>
</dbReference>
<sequence length="655" mass="75695">MDNEKEMPEEGKVTPAESSAESNEEITNTTNEITDSSTEESVKKTEDEPVAEEIVAEEASDVQESVEKVAVETSDDQESEEHSEEEEEEVDYANFSKQELIAALKTFVDAENVLSAEKRVNEIKAAFDEIFSSEKHAALDQFVAGGGEADDFAYKSQESDKLFFATYNLFREKRSQFIKALERQKEKNLELKNAILDKLRDLVDGEETTHSINAIKQIQDDWKKIGPVPSNMNKNLWASFNALMDRFYDNRSIYFELKELDRKKNLELKTEICDKAEALVKMEDLKDAIKALNDLHEEFKHIGPVPREEQEPLWQRFKAASDAVYDRRKEFYEDQKGKLKENLVIKEALIQKIAAYKDFSATKIKEWNNKTKEVLSVQKEWEAAGPVPREMGKEVNKQFWGYFKDFFHNKNMFFKELDEIRLVNKKKAEELIEKAEALVGDTKWQETTNKMIALQQEWKKIGPTPEKVRDELYKRFKTACDSFFENKRSANNQANKEYEDNLRLKEDIISKILAAAKDSPAEETLEALINQYNGIGFVPRKNIKDILAKFNQAVDTYVDALGSTGESREDFVFRLNLNKLQADPNGNRVLNKKEFGIRKQITDLENNIGLWKNNLEFFAASKTADKLKVQFEEKITKAEAEIEKLKKKLSILREF</sequence>